<evidence type="ECO:0000256" key="1">
    <source>
        <dbReference type="ARBA" id="ARBA00023125"/>
    </source>
</evidence>
<proteinExistence type="predicted"/>
<dbReference type="Gene3D" id="1.10.1660.10">
    <property type="match status" value="1"/>
</dbReference>
<comment type="caution">
    <text evidence="3">The sequence shown here is derived from an EMBL/GenBank/DDBJ whole genome shotgun (WGS) entry which is preliminary data.</text>
</comment>
<sequence length="122" mass="13147">MAEFDDGKEEGALRTIGEVARATGIKAHVLRYWEQQFPMLKPLTRSGGRRYYRPEDVALVERIDALVNRQGYTLKGAKAALKGAPDPQAAAQAADPRTASVDGDLVARLKSIRADLAAALAA</sequence>
<evidence type="ECO:0000313" key="4">
    <source>
        <dbReference type="Proteomes" id="UP000037446"/>
    </source>
</evidence>
<dbReference type="SMART" id="SM00422">
    <property type="entry name" value="HTH_MERR"/>
    <property type="match status" value="1"/>
</dbReference>
<keyword evidence="1" id="KW-0238">DNA-binding</keyword>
<protein>
    <submittedName>
        <fullName evidence="3">Transcriptional regulator, MerR family</fullName>
    </submittedName>
</protein>
<dbReference type="GO" id="GO:0003700">
    <property type="term" value="F:DNA-binding transcription factor activity"/>
    <property type="evidence" value="ECO:0007669"/>
    <property type="project" value="InterPro"/>
</dbReference>
<dbReference type="InterPro" id="IPR000551">
    <property type="entry name" value="MerR-type_HTH_dom"/>
</dbReference>
<dbReference type="STRING" id="1306953.J121_2630"/>
<dbReference type="SUPFAM" id="SSF46955">
    <property type="entry name" value="Putative DNA-binding domain"/>
    <property type="match status" value="1"/>
</dbReference>
<dbReference type="PANTHER" id="PTHR30204">
    <property type="entry name" value="REDOX-CYCLING DRUG-SENSING TRANSCRIPTIONAL ACTIVATOR SOXR"/>
    <property type="match status" value="1"/>
</dbReference>
<evidence type="ECO:0000313" key="3">
    <source>
        <dbReference type="EMBL" id="KNH02380.1"/>
    </source>
</evidence>
<dbReference type="GO" id="GO:0003677">
    <property type="term" value="F:DNA binding"/>
    <property type="evidence" value="ECO:0007669"/>
    <property type="project" value="UniProtKB-KW"/>
</dbReference>
<reference evidence="3" key="1">
    <citation type="submission" date="2015-02" db="EMBL/GenBank/DDBJ databases">
        <authorList>
            <person name="Chooi Y.-H."/>
        </authorList>
    </citation>
    <scope>NUCLEOTIDE SEQUENCE [LARGE SCALE GENOMIC DNA]</scope>
    <source>
        <strain evidence="3">LAMA 915</strain>
    </source>
</reference>
<dbReference type="CDD" id="cd04765">
    <property type="entry name" value="HTH_MlrA-like_sg2"/>
    <property type="match status" value="1"/>
</dbReference>
<feature type="domain" description="HTH merR-type" evidence="2">
    <location>
        <begin position="15"/>
        <end position="83"/>
    </location>
</feature>
<gene>
    <name evidence="3" type="ORF">J121_2630</name>
</gene>
<dbReference type="RefSeq" id="WP_050600297.1">
    <property type="nucleotide sequence ID" value="NZ_JYNE01000023.1"/>
</dbReference>
<evidence type="ECO:0000259" key="2">
    <source>
        <dbReference type="PROSITE" id="PS50937"/>
    </source>
</evidence>
<dbReference type="InterPro" id="IPR047057">
    <property type="entry name" value="MerR_fam"/>
</dbReference>
<dbReference type="InterPro" id="IPR009061">
    <property type="entry name" value="DNA-bd_dom_put_sf"/>
</dbReference>
<dbReference type="PROSITE" id="PS50937">
    <property type="entry name" value="HTH_MERR_2"/>
    <property type="match status" value="1"/>
</dbReference>
<organism evidence="3 4">
    <name type="scientific">Qipengyuania citrea LAMA 915</name>
    <dbReference type="NCBI Taxonomy" id="1306953"/>
    <lineage>
        <taxon>Bacteria</taxon>
        <taxon>Pseudomonadati</taxon>
        <taxon>Pseudomonadota</taxon>
        <taxon>Alphaproteobacteria</taxon>
        <taxon>Sphingomonadales</taxon>
        <taxon>Erythrobacteraceae</taxon>
        <taxon>Qipengyuania</taxon>
    </lineage>
</organism>
<dbReference type="Proteomes" id="UP000037446">
    <property type="component" value="Unassembled WGS sequence"/>
</dbReference>
<dbReference type="Pfam" id="PF13411">
    <property type="entry name" value="MerR_1"/>
    <property type="match status" value="1"/>
</dbReference>
<dbReference type="AlphaFoldDB" id="A0A0L1KEA0"/>
<accession>A0A0L1KEA0</accession>
<dbReference type="PATRIC" id="fig|1306953.7.peg.2720"/>
<dbReference type="EMBL" id="JYNE01000023">
    <property type="protein sequence ID" value="KNH02380.1"/>
    <property type="molecule type" value="Genomic_DNA"/>
</dbReference>
<name>A0A0L1KEA0_9SPHN</name>
<dbReference type="PANTHER" id="PTHR30204:SF15">
    <property type="entry name" value="BLL5018 PROTEIN"/>
    <property type="match status" value="1"/>
</dbReference>